<dbReference type="CDD" id="cd01764">
    <property type="entry name" value="Ubl_Urm1"/>
    <property type="match status" value="1"/>
</dbReference>
<protein>
    <recommendedName>
        <fullName evidence="6">Ubiquitin-related modifier 1 homolog</fullName>
    </recommendedName>
</protein>
<reference evidence="8" key="1">
    <citation type="submission" date="2023-03" db="EMBL/GenBank/DDBJ databases">
        <title>Chromosome-level genomes of two armyworms, Mythimna separata and Mythimna loreyi, provide insights into the biosynthesis and reception of sex pheromones.</title>
        <authorList>
            <person name="Zhao H."/>
        </authorList>
    </citation>
    <scope>NUCLEOTIDE SEQUENCE</scope>
    <source>
        <strain evidence="8">BeijingLab</strain>
        <tissue evidence="8">Pupa</tissue>
    </source>
</reference>
<gene>
    <name evidence="8" type="ORF">PYW07_012894</name>
</gene>
<comment type="subcellular location">
    <subcellularLocation>
        <location evidence="1 6 7">Cytoplasm</location>
    </subcellularLocation>
</comment>
<evidence type="ECO:0000313" key="8">
    <source>
        <dbReference type="EMBL" id="KAJ8706816.1"/>
    </source>
</evidence>
<comment type="similarity">
    <text evidence="6 7">Belongs to the URM1 family.</text>
</comment>
<organism evidence="8 9">
    <name type="scientific">Mythimna separata</name>
    <name type="common">Oriental armyworm</name>
    <name type="synonym">Pseudaletia separata</name>
    <dbReference type="NCBI Taxonomy" id="271217"/>
    <lineage>
        <taxon>Eukaryota</taxon>
        <taxon>Metazoa</taxon>
        <taxon>Ecdysozoa</taxon>
        <taxon>Arthropoda</taxon>
        <taxon>Hexapoda</taxon>
        <taxon>Insecta</taxon>
        <taxon>Pterygota</taxon>
        <taxon>Neoptera</taxon>
        <taxon>Endopterygota</taxon>
        <taxon>Lepidoptera</taxon>
        <taxon>Glossata</taxon>
        <taxon>Ditrysia</taxon>
        <taxon>Noctuoidea</taxon>
        <taxon>Noctuidae</taxon>
        <taxon>Noctuinae</taxon>
        <taxon>Hadenini</taxon>
        <taxon>Mythimna</taxon>
    </lineage>
</organism>
<evidence type="ECO:0000256" key="7">
    <source>
        <dbReference type="RuleBase" id="RU361182"/>
    </source>
</evidence>
<evidence type="ECO:0000256" key="1">
    <source>
        <dbReference type="ARBA" id="ARBA00004496"/>
    </source>
</evidence>
<dbReference type="Gene3D" id="3.10.20.30">
    <property type="match status" value="1"/>
</dbReference>
<dbReference type="Proteomes" id="UP001231518">
    <property type="component" value="Chromosome 30"/>
</dbReference>
<dbReference type="HAMAP" id="MF_03048">
    <property type="entry name" value="Urm1"/>
    <property type="match status" value="1"/>
</dbReference>
<dbReference type="SUPFAM" id="SSF54285">
    <property type="entry name" value="MoaD/ThiS"/>
    <property type="match status" value="1"/>
</dbReference>
<keyword evidence="4 6" id="KW-0819">tRNA processing</keyword>
<accession>A0AAD7Y977</accession>
<keyword evidence="2 6" id="KW-0963">Cytoplasm</keyword>
<comment type="function">
    <text evidence="6">Acts as a sulfur carrier required for 2-thiolation of mcm(5)S(2)U at tRNA wobble positions of cytosolic tRNA(Lys), tRNA(Glu) and tRNA(Gln). Serves as sulfur donor in tRNA 2-thiolation reaction by being thiocarboxylated (-COSH) at its C-terminus by the MOCS3/UBA4 homolog. The sulfur is then transferred to tRNA to form 2-thiolation of mcm(5)S(2)U. Also acts as a ubiquitin-like protein (UBL) that is covalently conjugated via an isopeptide bond to lysine residues of target proteins. The thiocarboxylated form serves as substrate for conjugation and oxidative stress specifically induces the formation of UBL-protein conjugates.</text>
</comment>
<dbReference type="GO" id="GO:0032447">
    <property type="term" value="P:protein urmylation"/>
    <property type="evidence" value="ECO:0007669"/>
    <property type="project" value="UniProtKB-UniRule"/>
</dbReference>
<keyword evidence="5 6" id="KW-0833">Ubl conjugation pathway</keyword>
<dbReference type="PIRSF" id="PIRSF037379">
    <property type="entry name" value="Ubiquitin-related_modifier_1"/>
    <property type="match status" value="1"/>
</dbReference>
<evidence type="ECO:0000313" key="9">
    <source>
        <dbReference type="Proteomes" id="UP001231518"/>
    </source>
</evidence>
<name>A0AAD7Y977_MYTSE</name>
<dbReference type="PANTHER" id="PTHR14986">
    <property type="entry name" value="RURM1 PROTEIN"/>
    <property type="match status" value="1"/>
</dbReference>
<dbReference type="GO" id="GO:0034227">
    <property type="term" value="P:tRNA thio-modification"/>
    <property type="evidence" value="ECO:0007669"/>
    <property type="project" value="UniProtKB-UniRule"/>
</dbReference>
<dbReference type="GO" id="GO:0002098">
    <property type="term" value="P:tRNA wobble uridine modification"/>
    <property type="evidence" value="ECO:0007669"/>
    <property type="project" value="UniProtKB-UniRule"/>
</dbReference>
<dbReference type="FunFam" id="3.10.20.30:FF:000021">
    <property type="entry name" value="Ubiquitin-related modifier 1"/>
    <property type="match status" value="1"/>
</dbReference>
<sequence length="121" mass="13984">MAEPIHLTLLFAGGAELLFDRVKRRDVVLPDLKDYLPDCGSEKWTVRQLVLWIREFLLKEREALFLQGDEVRPGILVLINDEDWELCGTMDYELQNKDSVMFISTLHGSTSVTSRIELYTP</sequence>
<dbReference type="EMBL" id="JARGEI010000028">
    <property type="protein sequence ID" value="KAJ8706816.1"/>
    <property type="molecule type" value="Genomic_DNA"/>
</dbReference>
<dbReference type="Pfam" id="PF09138">
    <property type="entry name" value="Urm1"/>
    <property type="match status" value="1"/>
</dbReference>
<comment type="pathway">
    <text evidence="6 7">tRNA modification; 5-methoxycarbonylmethyl-2-thiouridine-tRNA biosynthesis.</text>
</comment>
<keyword evidence="9" id="KW-1185">Reference proteome</keyword>
<comment type="PTM">
    <text evidence="6">C-terminal thiocarboxylation occurs in 2 steps, it is first acyl-adenylated (-COAMP) via the hesA/moeB/thiF part of the MOCS3/UBA4 homolog, then thiocarboxylated (-COSH) via the rhodanese domain of the MOCS3/UBA4 homolog.</text>
</comment>
<dbReference type="AlphaFoldDB" id="A0AAD7Y977"/>
<dbReference type="InterPro" id="IPR016155">
    <property type="entry name" value="Mopterin_synth/thiamin_S_b"/>
</dbReference>
<evidence type="ECO:0000256" key="2">
    <source>
        <dbReference type="ARBA" id="ARBA00022490"/>
    </source>
</evidence>
<evidence type="ECO:0000256" key="6">
    <source>
        <dbReference type="HAMAP-Rule" id="MF_03048"/>
    </source>
</evidence>
<dbReference type="InterPro" id="IPR015221">
    <property type="entry name" value="Urm1"/>
</dbReference>
<evidence type="ECO:0000256" key="3">
    <source>
        <dbReference type="ARBA" id="ARBA00022499"/>
    </source>
</evidence>
<dbReference type="GO" id="GO:0005829">
    <property type="term" value="C:cytosol"/>
    <property type="evidence" value="ECO:0007669"/>
    <property type="project" value="UniProtKB-UniRule"/>
</dbReference>
<proteinExistence type="inferred from homology"/>
<comment type="caution">
    <text evidence="6">Lacks conserved residue(s) required for the propagation of feature annotation.</text>
</comment>
<keyword evidence="3 6" id="KW-1017">Isopeptide bond</keyword>
<evidence type="ECO:0000256" key="4">
    <source>
        <dbReference type="ARBA" id="ARBA00022694"/>
    </source>
</evidence>
<comment type="caution">
    <text evidence="8">The sequence shown here is derived from an EMBL/GenBank/DDBJ whole genome shotgun (WGS) entry which is preliminary data.</text>
</comment>
<dbReference type="InterPro" id="IPR012675">
    <property type="entry name" value="Beta-grasp_dom_sf"/>
</dbReference>
<evidence type="ECO:0000256" key="5">
    <source>
        <dbReference type="ARBA" id="ARBA00022786"/>
    </source>
</evidence>